<dbReference type="Gene3D" id="3.40.50.1390">
    <property type="entry name" value="Resolvase, N-terminal catalytic domain"/>
    <property type="match status" value="1"/>
</dbReference>
<dbReference type="HOGENOM" id="CLU_2315347_0_0_9"/>
<protein>
    <recommendedName>
        <fullName evidence="1">Resolvase/invertase-type recombinase catalytic domain-containing protein</fullName>
    </recommendedName>
</protein>
<dbReference type="SUPFAM" id="SSF53041">
    <property type="entry name" value="Resolvase-like"/>
    <property type="match status" value="1"/>
</dbReference>
<dbReference type="InterPro" id="IPR006119">
    <property type="entry name" value="Resolv_N"/>
</dbReference>
<name>C0EIV9_9FIRM</name>
<evidence type="ECO:0000313" key="3">
    <source>
        <dbReference type="Proteomes" id="UP000003340"/>
    </source>
</evidence>
<organism evidence="2 3">
    <name type="scientific">[Clostridium] methylpentosum DSM 5476</name>
    <dbReference type="NCBI Taxonomy" id="537013"/>
    <lineage>
        <taxon>Bacteria</taxon>
        <taxon>Bacillati</taxon>
        <taxon>Bacillota</taxon>
        <taxon>Clostridia</taxon>
        <taxon>Eubacteriales</taxon>
        <taxon>Oscillospiraceae</taxon>
        <taxon>Oscillospiraceae incertae sedis</taxon>
    </lineage>
</organism>
<dbReference type="Proteomes" id="UP000003340">
    <property type="component" value="Unassembled WGS sequence"/>
</dbReference>
<gene>
    <name evidence="2" type="ORF">CLOSTMETH_03804</name>
</gene>
<dbReference type="GO" id="GO:0003677">
    <property type="term" value="F:DNA binding"/>
    <property type="evidence" value="ECO:0007669"/>
    <property type="project" value="InterPro"/>
</dbReference>
<keyword evidence="3" id="KW-1185">Reference proteome</keyword>
<feature type="domain" description="Resolvase/invertase-type recombinase catalytic" evidence="1">
    <location>
        <begin position="6"/>
        <end position="93"/>
    </location>
</feature>
<dbReference type="AlphaFoldDB" id="C0EIV9"/>
<reference evidence="2 3" key="2">
    <citation type="submission" date="2009-02" db="EMBL/GenBank/DDBJ databases">
        <title>Draft genome sequence of Clostridium methylpentosum (DSM 5476).</title>
        <authorList>
            <person name="Sudarsanam P."/>
            <person name="Ley R."/>
            <person name="Guruge J."/>
            <person name="Turnbaugh P.J."/>
            <person name="Mahowald M."/>
            <person name="Liep D."/>
            <person name="Gordon J."/>
        </authorList>
    </citation>
    <scope>NUCLEOTIDE SEQUENCE [LARGE SCALE GENOMIC DNA]</scope>
    <source>
        <strain evidence="2 3">DSM 5476</strain>
    </source>
</reference>
<reference evidence="2 3" key="1">
    <citation type="submission" date="2009-01" db="EMBL/GenBank/DDBJ databases">
        <authorList>
            <person name="Fulton L."/>
            <person name="Clifton S."/>
            <person name="Fulton B."/>
            <person name="Xu J."/>
            <person name="Minx P."/>
            <person name="Pepin K.H."/>
            <person name="Johnson M."/>
            <person name="Bhonagiri V."/>
            <person name="Nash W.E."/>
            <person name="Mardis E.R."/>
            <person name="Wilson R.K."/>
        </authorList>
    </citation>
    <scope>NUCLEOTIDE SEQUENCE [LARGE SCALE GENOMIC DNA]</scope>
    <source>
        <strain evidence="2 3">DSM 5476</strain>
    </source>
</reference>
<comment type="caution">
    <text evidence="2">The sequence shown here is derived from an EMBL/GenBank/DDBJ whole genome shotgun (WGS) entry which is preliminary data.</text>
</comment>
<evidence type="ECO:0000259" key="1">
    <source>
        <dbReference type="Pfam" id="PF00239"/>
    </source>
</evidence>
<evidence type="ECO:0000313" key="2">
    <source>
        <dbReference type="EMBL" id="EEG28620.1"/>
    </source>
</evidence>
<dbReference type="EMBL" id="ACEC01000130">
    <property type="protein sequence ID" value="EEG28620.1"/>
    <property type="molecule type" value="Genomic_DNA"/>
</dbReference>
<accession>C0EIV9</accession>
<proteinExistence type="predicted"/>
<sequence>MKSQKLNQMRTMLASLGIPVREVYVDQDFEQTPTDKPGLKRMIARLLNKEFDVFVIDSIYDLDDNFLECIKTLQHLVEHDIRVICLDNHIDSAFDASLC</sequence>
<dbReference type="STRING" id="537013.CLOSTMETH_03804"/>
<dbReference type="GO" id="GO:0000150">
    <property type="term" value="F:DNA strand exchange activity"/>
    <property type="evidence" value="ECO:0007669"/>
    <property type="project" value="InterPro"/>
</dbReference>
<dbReference type="InterPro" id="IPR036162">
    <property type="entry name" value="Resolvase-like_N_sf"/>
</dbReference>
<dbReference type="Pfam" id="PF00239">
    <property type="entry name" value="Resolvase"/>
    <property type="match status" value="1"/>
</dbReference>